<keyword evidence="3" id="KW-1185">Reference proteome</keyword>
<dbReference type="EMBL" id="FNRL01000002">
    <property type="protein sequence ID" value="SEA03693.1"/>
    <property type="molecule type" value="Genomic_DNA"/>
</dbReference>
<evidence type="ECO:0000313" key="3">
    <source>
        <dbReference type="Proteomes" id="UP000199656"/>
    </source>
</evidence>
<gene>
    <name evidence="2" type="ORF">SAMN05660909_00538</name>
</gene>
<feature type="transmembrane region" description="Helical" evidence="1">
    <location>
        <begin position="6"/>
        <end position="27"/>
    </location>
</feature>
<evidence type="ECO:0000313" key="2">
    <source>
        <dbReference type="EMBL" id="SEA03693.1"/>
    </source>
</evidence>
<protein>
    <submittedName>
        <fullName evidence="2">Uncharacterized protein</fullName>
    </submittedName>
</protein>
<keyword evidence="1" id="KW-1133">Transmembrane helix</keyword>
<keyword evidence="1" id="KW-0812">Transmembrane</keyword>
<name>A0A1H3XWJ4_9BACT</name>
<dbReference type="Proteomes" id="UP000199656">
    <property type="component" value="Unassembled WGS sequence"/>
</dbReference>
<evidence type="ECO:0000256" key="1">
    <source>
        <dbReference type="SAM" id="Phobius"/>
    </source>
</evidence>
<accession>A0A1H3XWJ4</accession>
<sequence>MQDIGDYTALLPRISVVFMLLVVVNFYNNREIKSNILPNK</sequence>
<dbReference type="AlphaFoldDB" id="A0A1H3XWJ4"/>
<reference evidence="3" key="1">
    <citation type="submission" date="2016-10" db="EMBL/GenBank/DDBJ databases">
        <authorList>
            <person name="Varghese N."/>
            <person name="Submissions S."/>
        </authorList>
    </citation>
    <scope>NUCLEOTIDE SEQUENCE [LARGE SCALE GENOMIC DNA]</scope>
    <source>
        <strain evidence="3">DSM 23920</strain>
    </source>
</reference>
<organism evidence="2 3">
    <name type="scientific">Chitinophaga terrae</name>
    <name type="common">ex Kim and Jung 2007</name>
    <dbReference type="NCBI Taxonomy" id="408074"/>
    <lineage>
        <taxon>Bacteria</taxon>
        <taxon>Pseudomonadati</taxon>
        <taxon>Bacteroidota</taxon>
        <taxon>Chitinophagia</taxon>
        <taxon>Chitinophagales</taxon>
        <taxon>Chitinophagaceae</taxon>
        <taxon>Chitinophaga</taxon>
    </lineage>
</organism>
<proteinExistence type="predicted"/>
<keyword evidence="1" id="KW-0472">Membrane</keyword>